<comment type="similarity">
    <text evidence="2">Belongs to the FPG family.</text>
</comment>
<comment type="cofactor">
    <cofactor evidence="1">
        <name>Zn(2+)</name>
        <dbReference type="ChEBI" id="CHEBI:29105"/>
    </cofactor>
</comment>
<evidence type="ECO:0000256" key="9">
    <source>
        <dbReference type="ARBA" id="ARBA00023125"/>
    </source>
</evidence>
<dbReference type="SUPFAM" id="SSF46946">
    <property type="entry name" value="S13-like H2TH domain"/>
    <property type="match status" value="1"/>
</dbReference>
<dbReference type="AlphaFoldDB" id="A0A8I0LG53"/>
<evidence type="ECO:0000259" key="16">
    <source>
        <dbReference type="PROSITE" id="PS51068"/>
    </source>
</evidence>
<reference evidence="17 18" key="1">
    <citation type="submission" date="2020-08" db="EMBL/GenBank/DDBJ databases">
        <title>A Genomic Blueprint of the Chicken Gut Microbiome.</title>
        <authorList>
            <person name="Gilroy R."/>
            <person name="Ravi A."/>
            <person name="Getino M."/>
            <person name="Pursley I."/>
            <person name="Horton D.L."/>
            <person name="Alikhan N.-F."/>
            <person name="Baker D."/>
            <person name="Gharbi K."/>
            <person name="Hall N."/>
            <person name="Watson M."/>
            <person name="Adriaenssens E.M."/>
            <person name="Foster-Nyarko E."/>
            <person name="Jarju S."/>
            <person name="Secka A."/>
            <person name="Antonio M."/>
            <person name="Oren A."/>
            <person name="Chaudhuri R."/>
            <person name="La Ragione R.M."/>
            <person name="Hildebrand F."/>
            <person name="Pallen M.J."/>
        </authorList>
    </citation>
    <scope>NUCLEOTIDE SEQUENCE [LARGE SCALE GENOMIC DNA]</scope>
    <source>
        <strain evidence="17 18">Sa1YVA5</strain>
    </source>
</reference>
<proteinExistence type="inferred from homology"/>
<keyword evidence="8" id="KW-0862">Zinc</keyword>
<evidence type="ECO:0000256" key="4">
    <source>
        <dbReference type="ARBA" id="ARBA00022723"/>
    </source>
</evidence>
<dbReference type="SUPFAM" id="SSF57716">
    <property type="entry name" value="Glucocorticoid receptor-like (DNA-binding domain)"/>
    <property type="match status" value="1"/>
</dbReference>
<dbReference type="RefSeq" id="WP_191734010.1">
    <property type="nucleotide sequence ID" value="NZ_JACSPR010000007.1"/>
</dbReference>
<keyword evidence="9" id="KW-0238">DNA-binding</keyword>
<dbReference type="Proteomes" id="UP000650224">
    <property type="component" value="Unassembled WGS sequence"/>
</dbReference>
<keyword evidence="10" id="KW-0234">DNA repair</keyword>
<keyword evidence="5" id="KW-0227">DNA damage</keyword>
<evidence type="ECO:0000313" key="18">
    <source>
        <dbReference type="Proteomes" id="UP000650224"/>
    </source>
</evidence>
<keyword evidence="4" id="KW-0479">Metal-binding</keyword>
<evidence type="ECO:0000313" key="17">
    <source>
        <dbReference type="EMBL" id="MBD8030769.1"/>
    </source>
</evidence>
<dbReference type="InterPro" id="IPR010979">
    <property type="entry name" value="Ribosomal_uS13-like_H2TH"/>
</dbReference>
<evidence type="ECO:0000256" key="10">
    <source>
        <dbReference type="ARBA" id="ARBA00023204"/>
    </source>
</evidence>
<dbReference type="GO" id="GO:0003684">
    <property type="term" value="F:damaged DNA binding"/>
    <property type="evidence" value="ECO:0007669"/>
    <property type="project" value="InterPro"/>
</dbReference>
<keyword evidence="12" id="KW-0511">Multifunctional enzyme</keyword>
<keyword evidence="13" id="KW-0326">Glycosidase</keyword>
<dbReference type="GO" id="GO:0140078">
    <property type="term" value="F:class I DNA-(apurinic or apyrimidinic site) endonuclease activity"/>
    <property type="evidence" value="ECO:0007669"/>
    <property type="project" value="UniProtKB-EC"/>
</dbReference>
<evidence type="ECO:0000256" key="14">
    <source>
        <dbReference type="PROSITE-ProRule" id="PRU00391"/>
    </source>
</evidence>
<dbReference type="SUPFAM" id="SSF81624">
    <property type="entry name" value="N-terminal domain of MutM-like DNA repair proteins"/>
    <property type="match status" value="1"/>
</dbReference>
<name>A0A8I0LG53_9CORY</name>
<protein>
    <recommendedName>
        <fullName evidence="3">DNA-(apurinic or apyrimidinic site) lyase</fullName>
        <ecNumber evidence="3">4.2.99.18</ecNumber>
    </recommendedName>
</protein>
<keyword evidence="6 14" id="KW-0863">Zinc-finger</keyword>
<evidence type="ECO:0000256" key="1">
    <source>
        <dbReference type="ARBA" id="ARBA00001947"/>
    </source>
</evidence>
<dbReference type="Gene3D" id="3.20.190.10">
    <property type="entry name" value="MutM-like, N-terminal"/>
    <property type="match status" value="1"/>
</dbReference>
<dbReference type="InterPro" id="IPR044090">
    <property type="entry name" value="Nei2_N"/>
</dbReference>
<dbReference type="InterPro" id="IPR012319">
    <property type="entry name" value="FPG_cat"/>
</dbReference>
<dbReference type="EMBL" id="JACSPR010000007">
    <property type="protein sequence ID" value="MBD8030769.1"/>
    <property type="molecule type" value="Genomic_DNA"/>
</dbReference>
<dbReference type="Pfam" id="PF06827">
    <property type="entry name" value="zf-FPG_IleRS"/>
    <property type="match status" value="1"/>
</dbReference>
<dbReference type="SMART" id="SM01232">
    <property type="entry name" value="H2TH"/>
    <property type="match status" value="1"/>
</dbReference>
<dbReference type="PROSITE" id="PS51066">
    <property type="entry name" value="ZF_FPG_2"/>
    <property type="match status" value="1"/>
</dbReference>
<evidence type="ECO:0000256" key="7">
    <source>
        <dbReference type="ARBA" id="ARBA00022801"/>
    </source>
</evidence>
<feature type="domain" description="FPG-type" evidence="15">
    <location>
        <begin position="221"/>
        <end position="255"/>
    </location>
</feature>
<dbReference type="PROSITE" id="PS51068">
    <property type="entry name" value="FPG_CAT"/>
    <property type="match status" value="1"/>
</dbReference>
<feature type="domain" description="Formamidopyrimidine-DNA glycosylase catalytic" evidence="16">
    <location>
        <begin position="2"/>
        <end position="87"/>
    </location>
</feature>
<gene>
    <name evidence="17" type="ORF">H9627_10635</name>
</gene>
<dbReference type="PANTHER" id="PTHR42697:SF1">
    <property type="entry name" value="ENDONUCLEASE 8"/>
    <property type="match status" value="1"/>
</dbReference>
<dbReference type="SMART" id="SM00898">
    <property type="entry name" value="Fapy_DNA_glyco"/>
    <property type="match status" value="1"/>
</dbReference>
<dbReference type="PANTHER" id="PTHR42697">
    <property type="entry name" value="ENDONUCLEASE 8"/>
    <property type="match status" value="1"/>
</dbReference>
<dbReference type="Pfam" id="PF06831">
    <property type="entry name" value="H2TH"/>
    <property type="match status" value="1"/>
</dbReference>
<dbReference type="Pfam" id="PF01149">
    <property type="entry name" value="Fapy_DNA_glyco"/>
    <property type="match status" value="1"/>
</dbReference>
<keyword evidence="11" id="KW-0456">Lyase</keyword>
<dbReference type="GO" id="GO:0008270">
    <property type="term" value="F:zinc ion binding"/>
    <property type="evidence" value="ECO:0007669"/>
    <property type="project" value="UniProtKB-KW"/>
</dbReference>
<keyword evidence="7" id="KW-0378">Hydrolase</keyword>
<evidence type="ECO:0000256" key="6">
    <source>
        <dbReference type="ARBA" id="ARBA00022771"/>
    </source>
</evidence>
<evidence type="ECO:0000256" key="3">
    <source>
        <dbReference type="ARBA" id="ARBA00012720"/>
    </source>
</evidence>
<dbReference type="CDD" id="cd08971">
    <property type="entry name" value="AcNei2_N"/>
    <property type="match status" value="1"/>
</dbReference>
<comment type="caution">
    <text evidence="17">The sequence shown here is derived from an EMBL/GenBank/DDBJ whole genome shotgun (WGS) entry which is preliminary data.</text>
</comment>
<dbReference type="InterPro" id="IPR010663">
    <property type="entry name" value="Znf_FPG/IleRS"/>
</dbReference>
<dbReference type="InterPro" id="IPR000214">
    <property type="entry name" value="Znf_DNA_glyclase/AP_lyase"/>
</dbReference>
<dbReference type="InterPro" id="IPR015886">
    <property type="entry name" value="H2TH_FPG"/>
</dbReference>
<organism evidence="17 18">
    <name type="scientific">Corynebacterium gallinarum</name>
    <dbReference type="NCBI Taxonomy" id="2762214"/>
    <lineage>
        <taxon>Bacteria</taxon>
        <taxon>Bacillati</taxon>
        <taxon>Actinomycetota</taxon>
        <taxon>Actinomycetes</taxon>
        <taxon>Mycobacteriales</taxon>
        <taxon>Corynebacteriaceae</taxon>
        <taxon>Corynebacterium</taxon>
    </lineage>
</organism>
<evidence type="ECO:0000256" key="2">
    <source>
        <dbReference type="ARBA" id="ARBA00009409"/>
    </source>
</evidence>
<accession>A0A8I0LG53</accession>
<dbReference type="EC" id="4.2.99.18" evidence="3"/>
<dbReference type="InterPro" id="IPR035937">
    <property type="entry name" value="FPG_N"/>
</dbReference>
<evidence type="ECO:0000256" key="5">
    <source>
        <dbReference type="ARBA" id="ARBA00022763"/>
    </source>
</evidence>
<dbReference type="GO" id="GO:0006284">
    <property type="term" value="P:base-excision repair"/>
    <property type="evidence" value="ECO:0007669"/>
    <property type="project" value="InterPro"/>
</dbReference>
<evidence type="ECO:0000256" key="13">
    <source>
        <dbReference type="ARBA" id="ARBA00023295"/>
    </source>
</evidence>
<dbReference type="GO" id="GO:0000703">
    <property type="term" value="F:oxidized pyrimidine nucleobase lesion DNA N-glycosylase activity"/>
    <property type="evidence" value="ECO:0007669"/>
    <property type="project" value="TreeGrafter"/>
</dbReference>
<dbReference type="Gene3D" id="1.10.8.50">
    <property type="match status" value="1"/>
</dbReference>
<evidence type="ECO:0000256" key="12">
    <source>
        <dbReference type="ARBA" id="ARBA00023268"/>
    </source>
</evidence>
<keyword evidence="18" id="KW-1185">Reference proteome</keyword>
<evidence type="ECO:0000256" key="8">
    <source>
        <dbReference type="ARBA" id="ARBA00022833"/>
    </source>
</evidence>
<evidence type="ECO:0000259" key="15">
    <source>
        <dbReference type="PROSITE" id="PS51066"/>
    </source>
</evidence>
<sequence length="260" mass="29537">MPEGDSVFQLSRRLQFMRGREVLATSLRVPSVALHDFTGRTVHRVWPYGKHLFMQFGEEILHTHLKMEGTWSIHRKGDRWRKPGHTARVVLDLSGEETIEVVGHSLGFVKVFHISDYPDRVAYLGPDVLAPEFDLEQAKANILARPTRPIGEALLDQSNLAGVGNEYRAEICFLMGVHPATPVALVDIDRTLHLTRRLMWENRNSPIRVTTGVRRAGESSYVFGRNNKPCRRCGTRIVNAELGDRIIWWCPRCQPLLSGP</sequence>
<evidence type="ECO:0000256" key="11">
    <source>
        <dbReference type="ARBA" id="ARBA00023239"/>
    </source>
</evidence>